<reference evidence="1 2" key="1">
    <citation type="submission" date="2019-02" db="EMBL/GenBank/DDBJ databases">
        <title>Polymorphobacter sp. isolated from the lake at the Tibet of China.</title>
        <authorList>
            <person name="Li A."/>
        </authorList>
    </citation>
    <scope>NUCLEOTIDE SEQUENCE [LARGE SCALE GENOMIC DNA]</scope>
    <source>
        <strain evidence="1 2">DJ1R-1</strain>
    </source>
</reference>
<keyword evidence="2" id="KW-1185">Reference proteome</keyword>
<evidence type="ECO:0000313" key="1">
    <source>
        <dbReference type="EMBL" id="TFU06149.1"/>
    </source>
</evidence>
<accession>A0A4Y9ESG7</accession>
<dbReference type="EMBL" id="SIHO01000001">
    <property type="protein sequence ID" value="TFU06149.1"/>
    <property type="molecule type" value="Genomic_DNA"/>
</dbReference>
<evidence type="ECO:0000313" key="2">
    <source>
        <dbReference type="Proteomes" id="UP000297737"/>
    </source>
</evidence>
<sequence>MLSILNLLTPKVGGALLAALVVMMAFAGIQTARLHNTADKLELSRTATDTLEMRVKADGITIKGFKDAIATQNLAIDKMSAQRTAERIEYQAGLKAAEKVAARAEVKASNLMALQAPADTDEIVQCRAARDLLIQELTHE</sequence>
<proteinExistence type="predicted"/>
<dbReference type="Proteomes" id="UP000297737">
    <property type="component" value="Unassembled WGS sequence"/>
</dbReference>
<gene>
    <name evidence="1" type="ORF">EUV02_03815</name>
</gene>
<dbReference type="RefSeq" id="WP_135244873.1">
    <property type="nucleotide sequence ID" value="NZ_SIHO01000001.1"/>
</dbReference>
<organism evidence="1 2">
    <name type="scientific">Glacieibacterium arshaanense</name>
    <dbReference type="NCBI Taxonomy" id="2511025"/>
    <lineage>
        <taxon>Bacteria</taxon>
        <taxon>Pseudomonadati</taxon>
        <taxon>Pseudomonadota</taxon>
        <taxon>Alphaproteobacteria</taxon>
        <taxon>Sphingomonadales</taxon>
        <taxon>Sphingosinicellaceae</taxon>
        <taxon>Glacieibacterium</taxon>
    </lineage>
</organism>
<protein>
    <submittedName>
        <fullName evidence="1">Uncharacterized protein</fullName>
    </submittedName>
</protein>
<name>A0A4Y9ESG7_9SPHN</name>
<dbReference type="AlphaFoldDB" id="A0A4Y9ESG7"/>
<comment type="caution">
    <text evidence="1">The sequence shown here is derived from an EMBL/GenBank/DDBJ whole genome shotgun (WGS) entry which is preliminary data.</text>
</comment>